<evidence type="ECO:0000256" key="2">
    <source>
        <dbReference type="ARBA" id="ARBA00022679"/>
    </source>
</evidence>
<organism evidence="4 5">
    <name type="scientific">Durusdinium trenchii</name>
    <dbReference type="NCBI Taxonomy" id="1381693"/>
    <lineage>
        <taxon>Eukaryota</taxon>
        <taxon>Sar</taxon>
        <taxon>Alveolata</taxon>
        <taxon>Dinophyceae</taxon>
        <taxon>Suessiales</taxon>
        <taxon>Symbiodiniaceae</taxon>
        <taxon>Durusdinium</taxon>
    </lineage>
</organism>
<proteinExistence type="predicted"/>
<keyword evidence="2" id="KW-0808">Transferase</keyword>
<dbReference type="SUPFAM" id="SSF82199">
    <property type="entry name" value="SET domain"/>
    <property type="match status" value="1"/>
</dbReference>
<evidence type="ECO:0000256" key="1">
    <source>
        <dbReference type="ARBA" id="ARBA00022603"/>
    </source>
</evidence>
<accession>A0ABP0QHB2</accession>
<evidence type="ECO:0008006" key="6">
    <source>
        <dbReference type="Google" id="ProtNLM"/>
    </source>
</evidence>
<dbReference type="InterPro" id="IPR046341">
    <property type="entry name" value="SET_dom_sf"/>
</dbReference>
<gene>
    <name evidence="4" type="ORF">SCF082_LOCUS40855</name>
</gene>
<keyword evidence="3" id="KW-0949">S-adenosyl-L-methionine</keyword>
<comment type="caution">
    <text evidence="4">The sequence shown here is derived from an EMBL/GenBank/DDBJ whole genome shotgun (WGS) entry which is preliminary data.</text>
</comment>
<keyword evidence="5" id="KW-1185">Reference proteome</keyword>
<evidence type="ECO:0000313" key="5">
    <source>
        <dbReference type="Proteomes" id="UP001642464"/>
    </source>
</evidence>
<dbReference type="PANTHER" id="PTHR13271">
    <property type="entry name" value="UNCHARACTERIZED PUTATIVE METHYLTRANSFERASE"/>
    <property type="match status" value="1"/>
</dbReference>
<name>A0ABP0QHB2_9DINO</name>
<evidence type="ECO:0000313" key="4">
    <source>
        <dbReference type="EMBL" id="CAK9086377.1"/>
    </source>
</evidence>
<dbReference type="Gene3D" id="3.90.1420.10">
    <property type="entry name" value="Rubisco LSMT, substrate-binding domain"/>
    <property type="match status" value="1"/>
</dbReference>
<dbReference type="Proteomes" id="UP001642464">
    <property type="component" value="Unassembled WGS sequence"/>
</dbReference>
<keyword evidence="1" id="KW-0489">Methyltransferase</keyword>
<reference evidence="4 5" key="1">
    <citation type="submission" date="2024-02" db="EMBL/GenBank/DDBJ databases">
        <authorList>
            <person name="Chen Y."/>
            <person name="Shah S."/>
            <person name="Dougan E. K."/>
            <person name="Thang M."/>
            <person name="Chan C."/>
        </authorList>
    </citation>
    <scope>NUCLEOTIDE SEQUENCE [LARGE SCALE GENOMIC DNA]</scope>
</reference>
<dbReference type="EMBL" id="CAXAMM010039429">
    <property type="protein sequence ID" value="CAK9086377.1"/>
    <property type="molecule type" value="Genomic_DNA"/>
</dbReference>
<dbReference type="InterPro" id="IPR050600">
    <property type="entry name" value="SETD3_SETD6_MTase"/>
</dbReference>
<dbReference type="InterPro" id="IPR036464">
    <property type="entry name" value="Rubisco_LSMT_subst-bd_sf"/>
</dbReference>
<dbReference type="Gene3D" id="3.90.1410.10">
    <property type="entry name" value="set domain protein methyltransferase, domain 1"/>
    <property type="match status" value="1"/>
</dbReference>
<evidence type="ECO:0000256" key="3">
    <source>
        <dbReference type="ARBA" id="ARBA00022691"/>
    </source>
</evidence>
<protein>
    <recommendedName>
        <fullName evidence="6">Rubisco LSMT substrate-binding domain-containing protein</fullName>
    </recommendedName>
</protein>
<sequence>MTDQSWPQIHAVLESWDEEQQKRFPLFWSPQLLSEIEGTTAFDVFSTARRGVEQEYTQVLSELCPELASKFSMDSYKKVWALINSRILTLPESSHPALVPLFDLVNHHLPMPSKPLRSTAQVQRHLNLSLGRYGLKGQHLELWLQKPLKRPGEITDVYGLQSNEETLWSFGFTVPWIHNLTCLTRLRVHLTKWDLPRRSTSEGGSEALLGLQEIPEMHLERLLRFELGGCSSKKWSIRRSLWKPLSFLRVWLVSLRADLLELRRSCSLTLPEALQPFLDELPLTTFFSSTWHLNEQCSHVTREEEQLALQTMFSHLDQALQRMKGVPAASADEQLLAKDLDGALHDAITIRRDEKDLIAKHMAWLKHRMEQLKRKWPAAAHDEF</sequence>
<dbReference type="CDD" id="cd10527">
    <property type="entry name" value="SET_LSMT"/>
    <property type="match status" value="1"/>
</dbReference>